<dbReference type="RefSeq" id="WP_145748294.1">
    <property type="nucleotide sequence ID" value="NZ_VITN01000001.1"/>
</dbReference>
<organism evidence="2 3">
    <name type="scientific">Nitrospirillum amazonense</name>
    <dbReference type="NCBI Taxonomy" id="28077"/>
    <lineage>
        <taxon>Bacteria</taxon>
        <taxon>Pseudomonadati</taxon>
        <taxon>Pseudomonadota</taxon>
        <taxon>Alphaproteobacteria</taxon>
        <taxon>Rhodospirillales</taxon>
        <taxon>Azospirillaceae</taxon>
        <taxon>Nitrospirillum</taxon>
    </lineage>
</organism>
<comment type="caution">
    <text evidence="2">The sequence shown here is derived from an EMBL/GenBank/DDBJ whole genome shotgun (WGS) entry which is preliminary data.</text>
</comment>
<reference evidence="2 3" key="1">
    <citation type="submission" date="2019-06" db="EMBL/GenBank/DDBJ databases">
        <title>Genomic Encyclopedia of Type Strains, Phase IV (KMG-V): Genome sequencing to study the core and pangenomes of soil and plant-associated prokaryotes.</title>
        <authorList>
            <person name="Whitman W."/>
        </authorList>
    </citation>
    <scope>NUCLEOTIDE SEQUENCE [LARGE SCALE GENOMIC DNA]</scope>
    <source>
        <strain evidence="2 3">BR 11880</strain>
    </source>
</reference>
<protein>
    <recommendedName>
        <fullName evidence="4">Invasion protein IalB</fullName>
    </recommendedName>
</protein>
<dbReference type="AlphaFoldDB" id="A0A560FSX6"/>
<name>A0A560FSX6_9PROT</name>
<gene>
    <name evidence="2" type="ORF">FBZ89_101345</name>
</gene>
<dbReference type="Proteomes" id="UP000319859">
    <property type="component" value="Unassembled WGS sequence"/>
</dbReference>
<feature type="chain" id="PRO_5021933850" description="Invasion protein IalB" evidence="1">
    <location>
        <begin position="19"/>
        <end position="151"/>
    </location>
</feature>
<keyword evidence="1" id="KW-0732">Signal</keyword>
<proteinExistence type="predicted"/>
<evidence type="ECO:0000256" key="1">
    <source>
        <dbReference type="SAM" id="SignalP"/>
    </source>
</evidence>
<evidence type="ECO:0000313" key="2">
    <source>
        <dbReference type="EMBL" id="TWB24719.1"/>
    </source>
</evidence>
<evidence type="ECO:0008006" key="4">
    <source>
        <dbReference type="Google" id="ProtNLM"/>
    </source>
</evidence>
<accession>A0A560FSX6</accession>
<feature type="signal peptide" evidence="1">
    <location>
        <begin position="1"/>
        <end position="18"/>
    </location>
</feature>
<evidence type="ECO:0000313" key="3">
    <source>
        <dbReference type="Proteomes" id="UP000319859"/>
    </source>
</evidence>
<dbReference type="EMBL" id="VITN01000001">
    <property type="protein sequence ID" value="TWB24719.1"/>
    <property type="molecule type" value="Genomic_DNA"/>
</dbReference>
<sequence length="151" mass="15496">MRVPLAVLALLTATPAMAAASPQWIANGDKAGIAYDGAGEFSDMALTCEEGPLTLWLEADCGGADTCPVALIVDGRSVPLGLGRYQPDGMGGILVPMEGRARAIDRLAKAHHLRLRVGRTLTSERATAGLEAAIGALRAACPGAQHPTPTA</sequence>